<keyword evidence="2" id="KW-0229">DNA integration</keyword>
<evidence type="ECO:0000256" key="1">
    <source>
        <dbReference type="ARBA" id="ARBA00009913"/>
    </source>
</evidence>
<dbReference type="InterPro" id="IPR006119">
    <property type="entry name" value="Resolv_N"/>
</dbReference>
<dbReference type="EMBL" id="JAAXLA010000028">
    <property type="protein sequence ID" value="NMH98903.1"/>
    <property type="molecule type" value="Genomic_DNA"/>
</dbReference>
<dbReference type="CDD" id="cd00569">
    <property type="entry name" value="HTH_Hin_like"/>
    <property type="match status" value="1"/>
</dbReference>
<protein>
    <submittedName>
        <fullName evidence="7">Recombinase family protein</fullName>
    </submittedName>
</protein>
<name>A0ABX1SBG7_9PSEU</name>
<dbReference type="PANTHER" id="PTHR30461">
    <property type="entry name" value="DNA-INVERTASE FROM LAMBDOID PROPHAGE"/>
    <property type="match status" value="1"/>
</dbReference>
<comment type="similarity">
    <text evidence="1">Belongs to the site-specific recombinase resolvase family.</text>
</comment>
<evidence type="ECO:0000313" key="7">
    <source>
        <dbReference type="EMBL" id="NMH98903.1"/>
    </source>
</evidence>
<dbReference type="Pfam" id="PF00239">
    <property type="entry name" value="Resolvase"/>
    <property type="match status" value="1"/>
</dbReference>
<evidence type="ECO:0000313" key="8">
    <source>
        <dbReference type="Proteomes" id="UP000820669"/>
    </source>
</evidence>
<evidence type="ECO:0000256" key="4">
    <source>
        <dbReference type="ARBA" id="ARBA00023172"/>
    </source>
</evidence>
<dbReference type="SUPFAM" id="SSF46689">
    <property type="entry name" value="Homeodomain-like"/>
    <property type="match status" value="1"/>
</dbReference>
<dbReference type="PROSITE" id="PS00397">
    <property type="entry name" value="RECOMBINASES_1"/>
    <property type="match status" value="1"/>
</dbReference>
<feature type="active site" description="O-(5'-phospho-DNA)-serine intermediate" evidence="5">
    <location>
        <position position="11"/>
    </location>
</feature>
<sequence length="194" mass="21394">MGYRIGYARVSTEDQDASAQLDALTAAGCDKIFTDHASGKLASRPGLDEALDKLRPGDTLVITKLDRLGRSTKNLIELAEKLRADGVDLMVLHQHIDTSTPAGRMFFTVISAFAEFERDMIAERTREGLAAARARGRKGGRRPKLTGAKLQHARELYDAKTHTVEEIAQLLGVSRTTVYRALSERETAPRESRT</sequence>
<dbReference type="CDD" id="cd03768">
    <property type="entry name" value="SR_ResInv"/>
    <property type="match status" value="1"/>
</dbReference>
<evidence type="ECO:0000259" key="6">
    <source>
        <dbReference type="PROSITE" id="PS51736"/>
    </source>
</evidence>
<organism evidence="7 8">
    <name type="scientific">Pseudonocardia acidicola</name>
    <dbReference type="NCBI Taxonomy" id="2724939"/>
    <lineage>
        <taxon>Bacteria</taxon>
        <taxon>Bacillati</taxon>
        <taxon>Actinomycetota</taxon>
        <taxon>Actinomycetes</taxon>
        <taxon>Pseudonocardiales</taxon>
        <taxon>Pseudonocardiaceae</taxon>
        <taxon>Pseudonocardia</taxon>
    </lineage>
</organism>
<dbReference type="Proteomes" id="UP000820669">
    <property type="component" value="Unassembled WGS sequence"/>
</dbReference>
<dbReference type="Gene3D" id="1.10.10.60">
    <property type="entry name" value="Homeodomain-like"/>
    <property type="match status" value="1"/>
</dbReference>
<dbReference type="InterPro" id="IPR050639">
    <property type="entry name" value="SSR_resolvase"/>
</dbReference>
<evidence type="ECO:0000256" key="2">
    <source>
        <dbReference type="ARBA" id="ARBA00022908"/>
    </source>
</evidence>
<dbReference type="InterPro" id="IPR006120">
    <property type="entry name" value="Resolvase_HTH_dom"/>
</dbReference>
<proteinExistence type="inferred from homology"/>
<evidence type="ECO:0000256" key="5">
    <source>
        <dbReference type="PROSITE-ProRule" id="PRU10137"/>
    </source>
</evidence>
<dbReference type="PROSITE" id="PS51736">
    <property type="entry name" value="RECOMBINASES_3"/>
    <property type="match status" value="1"/>
</dbReference>
<keyword evidence="4" id="KW-0233">DNA recombination</keyword>
<dbReference type="PANTHER" id="PTHR30461:SF2">
    <property type="entry name" value="SERINE RECOMBINASE PINE-RELATED"/>
    <property type="match status" value="1"/>
</dbReference>
<accession>A0ABX1SBG7</accession>
<dbReference type="InterPro" id="IPR009057">
    <property type="entry name" value="Homeodomain-like_sf"/>
</dbReference>
<dbReference type="InterPro" id="IPR006118">
    <property type="entry name" value="Recombinase_CS"/>
</dbReference>
<dbReference type="SMART" id="SM00857">
    <property type="entry name" value="Resolvase"/>
    <property type="match status" value="1"/>
</dbReference>
<dbReference type="Pfam" id="PF02796">
    <property type="entry name" value="HTH_7"/>
    <property type="match status" value="1"/>
</dbReference>
<comment type="caution">
    <text evidence="7">The sequence shown here is derived from an EMBL/GenBank/DDBJ whole genome shotgun (WGS) entry which is preliminary data.</text>
</comment>
<feature type="domain" description="Resolvase/invertase-type recombinase catalytic" evidence="6">
    <location>
        <begin position="3"/>
        <end position="136"/>
    </location>
</feature>
<gene>
    <name evidence="7" type="ORF">HF526_16540</name>
</gene>
<evidence type="ECO:0000256" key="3">
    <source>
        <dbReference type="ARBA" id="ARBA00023125"/>
    </source>
</evidence>
<keyword evidence="3" id="KW-0238">DNA-binding</keyword>
<dbReference type="SUPFAM" id="SSF53041">
    <property type="entry name" value="Resolvase-like"/>
    <property type="match status" value="1"/>
</dbReference>
<dbReference type="Gene3D" id="3.40.50.1390">
    <property type="entry name" value="Resolvase, N-terminal catalytic domain"/>
    <property type="match status" value="1"/>
</dbReference>
<reference evidence="7 8" key="1">
    <citation type="submission" date="2020-04" db="EMBL/GenBank/DDBJ databases">
        <authorList>
            <person name="Klaysubun C."/>
            <person name="Duangmal K."/>
            <person name="Lipun K."/>
        </authorList>
    </citation>
    <scope>NUCLEOTIDE SEQUENCE [LARGE SCALE GENOMIC DNA]</scope>
    <source>
        <strain evidence="7 8">K10HN5</strain>
    </source>
</reference>
<dbReference type="RefSeq" id="WP_169382340.1">
    <property type="nucleotide sequence ID" value="NZ_JAAXLA010000028.1"/>
</dbReference>
<dbReference type="PROSITE" id="PS00398">
    <property type="entry name" value="RECOMBINASES_2"/>
    <property type="match status" value="1"/>
</dbReference>
<dbReference type="InterPro" id="IPR036162">
    <property type="entry name" value="Resolvase-like_N_sf"/>
</dbReference>
<keyword evidence="8" id="KW-1185">Reference proteome</keyword>